<dbReference type="GO" id="GO:0008168">
    <property type="term" value="F:methyltransferase activity"/>
    <property type="evidence" value="ECO:0007669"/>
    <property type="project" value="TreeGrafter"/>
</dbReference>
<dbReference type="eggNOG" id="KOG2356">
    <property type="taxonomic scope" value="Eukaryota"/>
</dbReference>
<dbReference type="OMA" id="EEWVWIK"/>
<dbReference type="GeneID" id="4705304"/>
<dbReference type="EMBL" id="DS027052">
    <property type="protein sequence ID" value="EAW11218.1"/>
    <property type="molecule type" value="Genomic_DNA"/>
</dbReference>
<dbReference type="GO" id="GO:0005634">
    <property type="term" value="C:nucleus"/>
    <property type="evidence" value="ECO:0007669"/>
    <property type="project" value="TreeGrafter"/>
</dbReference>
<reference evidence="3 4" key="1">
    <citation type="journal article" date="2008" name="PLoS Genet.">
        <title>Genomic islands in the pathogenic filamentous fungus Aspergillus fumigatus.</title>
        <authorList>
            <person name="Fedorova N.D."/>
            <person name="Khaldi N."/>
            <person name="Joardar V.S."/>
            <person name="Maiti R."/>
            <person name="Amedeo P."/>
            <person name="Anderson M.J."/>
            <person name="Crabtree J."/>
            <person name="Silva J.C."/>
            <person name="Badger J.H."/>
            <person name="Albarraq A."/>
            <person name="Angiuoli S."/>
            <person name="Bussey H."/>
            <person name="Bowyer P."/>
            <person name="Cotty P.J."/>
            <person name="Dyer P.S."/>
            <person name="Egan A."/>
            <person name="Galens K."/>
            <person name="Fraser-Liggett C.M."/>
            <person name="Haas B.J."/>
            <person name="Inman J.M."/>
            <person name="Kent R."/>
            <person name="Lemieux S."/>
            <person name="Malavazi I."/>
            <person name="Orvis J."/>
            <person name="Roemer T."/>
            <person name="Ronning C.M."/>
            <person name="Sundaram J.P."/>
            <person name="Sutton G."/>
            <person name="Turner G."/>
            <person name="Venter J.C."/>
            <person name="White O.R."/>
            <person name="Whitty B.R."/>
            <person name="Youngman P."/>
            <person name="Wolfe K.H."/>
            <person name="Goldman G.H."/>
            <person name="Wortman J.R."/>
            <person name="Jiang B."/>
            <person name="Denning D.W."/>
            <person name="Nierman W.C."/>
        </authorList>
    </citation>
    <scope>NUCLEOTIDE SEQUENCE [LARGE SCALE GENOMIC DNA]</scope>
    <source>
        <strain evidence="4">ATCC 1007 / CBS 513.65 / DSM 816 / NCTC 3887 / NRRL 1</strain>
    </source>
</reference>
<evidence type="ECO:0000256" key="2">
    <source>
        <dbReference type="SAM" id="MobiDB-lite"/>
    </source>
</evidence>
<dbReference type="HOGENOM" id="CLU_027091_4_1_1"/>
<dbReference type="PANTHER" id="PTHR12829:SF4">
    <property type="entry name" value="N(6)-ADENINE-SPECIFIC METHYLTRANSFERASE METTL4"/>
    <property type="match status" value="1"/>
</dbReference>
<dbReference type="KEGG" id="act:ACLA_089100"/>
<evidence type="ECO:0000313" key="4">
    <source>
        <dbReference type="Proteomes" id="UP000006701"/>
    </source>
</evidence>
<comment type="similarity">
    <text evidence="1">Belongs to the MT-A70-like family.</text>
</comment>
<dbReference type="STRING" id="344612.A1CEB9"/>
<dbReference type="PROSITE" id="PS51143">
    <property type="entry name" value="MT_A70"/>
    <property type="match status" value="1"/>
</dbReference>
<keyword evidence="4" id="KW-1185">Reference proteome</keyword>
<evidence type="ECO:0000256" key="1">
    <source>
        <dbReference type="PROSITE-ProRule" id="PRU00489"/>
    </source>
</evidence>
<organism evidence="3 4">
    <name type="scientific">Aspergillus clavatus (strain ATCC 1007 / CBS 513.65 / DSM 816 / NCTC 3887 / NRRL 1 / QM 1276 / 107)</name>
    <dbReference type="NCBI Taxonomy" id="344612"/>
    <lineage>
        <taxon>Eukaryota</taxon>
        <taxon>Fungi</taxon>
        <taxon>Dikarya</taxon>
        <taxon>Ascomycota</taxon>
        <taxon>Pezizomycotina</taxon>
        <taxon>Eurotiomycetes</taxon>
        <taxon>Eurotiomycetidae</taxon>
        <taxon>Eurotiales</taxon>
        <taxon>Aspergillaceae</taxon>
        <taxon>Aspergillus</taxon>
        <taxon>Aspergillus subgen. Fumigati</taxon>
    </lineage>
</organism>
<dbReference type="AlphaFoldDB" id="A1CEB9"/>
<name>A1CEB9_ASPCL</name>
<sequence>MVQSSILYHNAANTIFLIDIPASIALAQDLSAVQHGPPTSAWNSRPGSPSPQTRNHARPALLSSAPLREPYGASTEPKTEAARARVLARTPASERVLQTETIEPLVRDALAELKRDVPRSVDWCLERVLQRHEAGSQRSAKRKRDAVAVRSDAALPIPDDECHCFVDPSRSVAASWHTPLPPPPPPPPPVILSPEPDGNVFGSMSELCNIVVRNPSAEQALLDIRCTAGAETVQPQQTHQQVYLVPPACSFLLCTLPLQVEGPIPGLPPSRKFNLILLDPPWANRSVRRSGHYQVQSRQGMDLLGGGLGAILKTHIQDGVAAPSLAAIWITNAAKARKAAYDAFSEAGLAVCEEWVWIKTTTRGEPITPVEGVWRKPYEILVIGRKRVSGCEGAGVVRRVVAAVPDVHSRKPNLKEVFERVFFAQLRRASAPSSSAGLVGDTCLSYSALDVFARNLTAGWWACGNEALKFNSREWWEQP</sequence>
<gene>
    <name evidence="3" type="ORF">ACLA_089100</name>
</gene>
<dbReference type="PANTHER" id="PTHR12829">
    <property type="entry name" value="N6-ADENOSINE-METHYLTRANSFERASE"/>
    <property type="match status" value="1"/>
</dbReference>
<proteinExistence type="inferred from homology"/>
<feature type="region of interest" description="Disordered" evidence="2">
    <location>
        <begin position="35"/>
        <end position="82"/>
    </location>
</feature>
<dbReference type="VEuPathDB" id="FungiDB:ACLA_089100"/>
<evidence type="ECO:0000313" key="3">
    <source>
        <dbReference type="EMBL" id="EAW11218.1"/>
    </source>
</evidence>
<dbReference type="Proteomes" id="UP000006701">
    <property type="component" value="Unassembled WGS sequence"/>
</dbReference>
<protein>
    <submittedName>
        <fullName evidence="3">MT-A70 family</fullName>
    </submittedName>
</protein>
<feature type="compositionally biased region" description="Polar residues" evidence="2">
    <location>
        <begin position="40"/>
        <end position="54"/>
    </location>
</feature>
<dbReference type="InterPro" id="IPR007757">
    <property type="entry name" value="MT-A70-like"/>
</dbReference>
<dbReference type="RefSeq" id="XP_001272644.1">
    <property type="nucleotide sequence ID" value="XM_001272643.1"/>
</dbReference>
<dbReference type="Pfam" id="PF05063">
    <property type="entry name" value="MT-A70"/>
    <property type="match status" value="1"/>
</dbReference>
<dbReference type="OrthoDB" id="61116at2759"/>
<accession>A1CEB9</accession>